<reference evidence="1" key="1">
    <citation type="journal article" date="2014" name="Front. Microbiol.">
        <title>High frequency of phylogenetically diverse reductive dehalogenase-homologous genes in deep subseafloor sedimentary metagenomes.</title>
        <authorList>
            <person name="Kawai M."/>
            <person name="Futagami T."/>
            <person name="Toyoda A."/>
            <person name="Takaki Y."/>
            <person name="Nishi S."/>
            <person name="Hori S."/>
            <person name="Arai W."/>
            <person name="Tsubouchi T."/>
            <person name="Morono Y."/>
            <person name="Uchiyama I."/>
            <person name="Ito T."/>
            <person name="Fujiyama A."/>
            <person name="Inagaki F."/>
            <person name="Takami H."/>
        </authorList>
    </citation>
    <scope>NUCLEOTIDE SEQUENCE</scope>
    <source>
        <strain evidence="1">Expedition CK06-06</strain>
    </source>
</reference>
<dbReference type="EMBL" id="BART01004240">
    <property type="protein sequence ID" value="GAG68377.1"/>
    <property type="molecule type" value="Genomic_DNA"/>
</dbReference>
<sequence length="104" mass="11829">MPEEKETPEYYSDHFMIAGGPYGAVINFAKSPPEPGPGKMPETVARIRMSYEHIKTLTFVLARHVKKIERENAVSYPIPQKVLSSLGIAKEDWDGFWESTNFQL</sequence>
<comment type="caution">
    <text evidence="1">The sequence shown here is derived from an EMBL/GenBank/DDBJ whole genome shotgun (WGS) entry which is preliminary data.</text>
</comment>
<protein>
    <submittedName>
        <fullName evidence="1">Uncharacterized protein</fullName>
    </submittedName>
</protein>
<name>X1AEZ6_9ZZZZ</name>
<gene>
    <name evidence="1" type="ORF">S01H4_10842</name>
</gene>
<organism evidence="1">
    <name type="scientific">marine sediment metagenome</name>
    <dbReference type="NCBI Taxonomy" id="412755"/>
    <lineage>
        <taxon>unclassified sequences</taxon>
        <taxon>metagenomes</taxon>
        <taxon>ecological metagenomes</taxon>
    </lineage>
</organism>
<dbReference type="AlphaFoldDB" id="X1AEZ6"/>
<accession>X1AEZ6</accession>
<evidence type="ECO:0000313" key="1">
    <source>
        <dbReference type="EMBL" id="GAG68377.1"/>
    </source>
</evidence>
<proteinExistence type="predicted"/>